<keyword evidence="5" id="KW-1185">Reference proteome</keyword>
<dbReference type="InterPro" id="IPR002110">
    <property type="entry name" value="Ankyrin_rpt"/>
</dbReference>
<feature type="compositionally biased region" description="Basic and acidic residues" evidence="3">
    <location>
        <begin position="321"/>
        <end position="345"/>
    </location>
</feature>
<feature type="region of interest" description="Disordered" evidence="3">
    <location>
        <begin position="1"/>
        <end position="20"/>
    </location>
</feature>
<accession>K8EJG0</accession>
<feature type="region of interest" description="Disordered" evidence="3">
    <location>
        <begin position="318"/>
        <end position="356"/>
    </location>
</feature>
<dbReference type="Pfam" id="PF12796">
    <property type="entry name" value="Ank_2"/>
    <property type="match status" value="1"/>
</dbReference>
<sequence>MTFQTLSALPTAGNPSGGLNFAHKSSKRVTRFRKDLKTIEENGTWEALPTLVAFPDREISTALRTVCGSTVAREKRDRKEKDLENRINAVTYILEHCLVSDDDEEEKDEEEILVGGAIASASKGRFEILRKLIEEDKNKKMNVINGTDIHGYSPLLSACCGDYYEEGEISEMESNRRKCIELLLERGADAENRGDGVHKINWTPLMALAKRSDLESLKVLFKKSSEELDVNRTYSNGKTALFVACEWGASIDVINLLLEKGAKNIPATKLNTDYSRFIPAMTPLDKAMENGHHEIVYALNEHNKKNSGLWFSSGYEEEEEAKNSDVEEEVIRNERETKMDFDERAAPTVVQGGESW</sequence>
<dbReference type="GeneID" id="19013198"/>
<organism evidence="4 5">
    <name type="scientific">Bathycoccus prasinos</name>
    <dbReference type="NCBI Taxonomy" id="41875"/>
    <lineage>
        <taxon>Eukaryota</taxon>
        <taxon>Viridiplantae</taxon>
        <taxon>Chlorophyta</taxon>
        <taxon>Mamiellophyceae</taxon>
        <taxon>Mamiellales</taxon>
        <taxon>Bathycoccaceae</taxon>
        <taxon>Bathycoccus</taxon>
    </lineage>
</organism>
<dbReference type="RefSeq" id="XP_007510794.1">
    <property type="nucleotide sequence ID" value="XM_007510732.1"/>
</dbReference>
<proteinExistence type="predicted"/>
<evidence type="ECO:0000256" key="2">
    <source>
        <dbReference type="ARBA" id="ARBA00023043"/>
    </source>
</evidence>
<protein>
    <submittedName>
        <fullName evidence="4">OJ1442_E05.26 gene product (ISS)</fullName>
    </submittedName>
</protein>
<name>K8EJG0_9CHLO</name>
<evidence type="ECO:0000256" key="1">
    <source>
        <dbReference type="ARBA" id="ARBA00022737"/>
    </source>
</evidence>
<dbReference type="SUPFAM" id="SSF48403">
    <property type="entry name" value="Ankyrin repeat"/>
    <property type="match status" value="1"/>
</dbReference>
<dbReference type="GO" id="GO:0005737">
    <property type="term" value="C:cytoplasm"/>
    <property type="evidence" value="ECO:0007669"/>
    <property type="project" value="TreeGrafter"/>
</dbReference>
<dbReference type="PANTHER" id="PTHR24198">
    <property type="entry name" value="ANKYRIN REPEAT AND PROTEIN KINASE DOMAIN-CONTAINING PROTEIN"/>
    <property type="match status" value="1"/>
</dbReference>
<dbReference type="OrthoDB" id="498659at2759"/>
<gene>
    <name evidence="4" type="ordered locus">Bathy10g01210</name>
</gene>
<dbReference type="KEGG" id="bpg:Bathy10g01210"/>
<dbReference type="Proteomes" id="UP000198341">
    <property type="component" value="Chromosome 10"/>
</dbReference>
<dbReference type="AlphaFoldDB" id="K8EJG0"/>
<dbReference type="PANTHER" id="PTHR24198:SF165">
    <property type="entry name" value="ANKYRIN REPEAT-CONTAINING PROTEIN-RELATED"/>
    <property type="match status" value="1"/>
</dbReference>
<evidence type="ECO:0000313" key="5">
    <source>
        <dbReference type="Proteomes" id="UP000198341"/>
    </source>
</evidence>
<evidence type="ECO:0000256" key="3">
    <source>
        <dbReference type="SAM" id="MobiDB-lite"/>
    </source>
</evidence>
<keyword evidence="1" id="KW-0677">Repeat</keyword>
<dbReference type="EMBL" id="FO082269">
    <property type="protein sequence ID" value="CCO18327.1"/>
    <property type="molecule type" value="Genomic_DNA"/>
</dbReference>
<evidence type="ECO:0000313" key="4">
    <source>
        <dbReference type="EMBL" id="CCO18327.1"/>
    </source>
</evidence>
<dbReference type="SMART" id="SM00248">
    <property type="entry name" value="ANK"/>
    <property type="match status" value="4"/>
</dbReference>
<dbReference type="eggNOG" id="KOG0504">
    <property type="taxonomic scope" value="Eukaryota"/>
</dbReference>
<reference evidence="4 5" key="1">
    <citation type="submission" date="2011-10" db="EMBL/GenBank/DDBJ databases">
        <authorList>
            <person name="Genoscope - CEA"/>
        </authorList>
    </citation>
    <scope>NUCLEOTIDE SEQUENCE [LARGE SCALE GENOMIC DNA]</scope>
    <source>
        <strain evidence="4 5">RCC 1105</strain>
    </source>
</reference>
<dbReference type="Gene3D" id="1.25.40.20">
    <property type="entry name" value="Ankyrin repeat-containing domain"/>
    <property type="match status" value="1"/>
</dbReference>
<dbReference type="InterPro" id="IPR036770">
    <property type="entry name" value="Ankyrin_rpt-contain_sf"/>
</dbReference>
<keyword evidence="2" id="KW-0040">ANK repeat</keyword>